<dbReference type="GO" id="GO:0006260">
    <property type="term" value="P:DNA replication"/>
    <property type="evidence" value="ECO:0007669"/>
    <property type="project" value="InterPro"/>
</dbReference>
<dbReference type="AlphaFoldDB" id="A0A382C6N7"/>
<dbReference type="InterPro" id="IPR011708">
    <property type="entry name" value="DNA_pol3_alpha_NTPase_dom"/>
</dbReference>
<name>A0A382C6N7_9ZZZZ</name>
<protein>
    <recommendedName>
        <fullName evidence="1">Polymerase/histidinol phosphatase N-terminal domain-containing protein</fullName>
    </recommendedName>
</protein>
<dbReference type="CDD" id="cd12113">
    <property type="entry name" value="PHP_PolIIIA_DnaE3"/>
    <property type="match status" value="1"/>
</dbReference>
<dbReference type="Pfam" id="PF02811">
    <property type="entry name" value="PHP"/>
    <property type="match status" value="1"/>
</dbReference>
<dbReference type="PANTHER" id="PTHR32294">
    <property type="entry name" value="DNA POLYMERASE III SUBUNIT ALPHA"/>
    <property type="match status" value="1"/>
</dbReference>
<dbReference type="InterPro" id="IPR004013">
    <property type="entry name" value="PHP_dom"/>
</dbReference>
<feature type="non-terminal residue" evidence="2">
    <location>
        <position position="388"/>
    </location>
</feature>
<gene>
    <name evidence="2" type="ORF">METZ01_LOCUS174195</name>
</gene>
<dbReference type="InterPro" id="IPR016195">
    <property type="entry name" value="Pol/histidinol_Pase-like"/>
</dbReference>
<evidence type="ECO:0000313" key="2">
    <source>
        <dbReference type="EMBL" id="SVB21341.1"/>
    </source>
</evidence>
<sequence length="388" mass="43269">MPIEFVHLHLHTEFSLLDGACRIGELLAHAEQSGTSALAVTEHGNLFSSVKFHDAARKHGVKPILGCEVYVAPGSRHDRDGRPGETNNHLVLLSENLTGYHNLIKLVSAGFTEGFYYKPRIDKELLSEHAEGLIGLSSCLKGEVATGLRTEHPRKAHEAAATFRDILGPKNFFLEMQYQGIEEQRTVNSGLQPIAQDLGLPLVCTNDVHYLKQGDDRPHDVLLCIGTGKNVSDEQRLRYHGDQFYLKTGEEMGRVFGDFPLAMSNTVAIAERCDVDLSDPGSHLPSFDVPETFTLEGYFEHVTREGFSFRLDNWSALLAQGALKYPIEAYERRLAHEIDIIEKMRYAGYFLIVWDFIRYARERGIPVGPGRGSAGGSLVAYCLRITDI</sequence>
<dbReference type="Gene3D" id="3.20.20.140">
    <property type="entry name" value="Metal-dependent hydrolases"/>
    <property type="match status" value="1"/>
</dbReference>
<dbReference type="SMART" id="SM00481">
    <property type="entry name" value="POLIIIAc"/>
    <property type="match status" value="1"/>
</dbReference>
<dbReference type="InterPro" id="IPR003141">
    <property type="entry name" value="Pol/His_phosphatase_N"/>
</dbReference>
<dbReference type="SUPFAM" id="SSF89550">
    <property type="entry name" value="PHP domain-like"/>
    <property type="match status" value="1"/>
</dbReference>
<reference evidence="2" key="1">
    <citation type="submission" date="2018-05" db="EMBL/GenBank/DDBJ databases">
        <authorList>
            <person name="Lanie J.A."/>
            <person name="Ng W.-L."/>
            <person name="Kazmierczak K.M."/>
            <person name="Andrzejewski T.M."/>
            <person name="Davidsen T.M."/>
            <person name="Wayne K.J."/>
            <person name="Tettelin H."/>
            <person name="Glass J.I."/>
            <person name="Rusch D."/>
            <person name="Podicherti R."/>
            <person name="Tsui H.-C.T."/>
            <person name="Winkler M.E."/>
        </authorList>
    </citation>
    <scope>NUCLEOTIDE SEQUENCE</scope>
</reference>
<feature type="domain" description="Polymerase/histidinol phosphatase N-terminal" evidence="1">
    <location>
        <begin position="6"/>
        <end position="73"/>
    </location>
</feature>
<dbReference type="Pfam" id="PF07733">
    <property type="entry name" value="DNA_pol3_alpha"/>
    <property type="match status" value="1"/>
</dbReference>
<organism evidence="2">
    <name type="scientific">marine metagenome</name>
    <dbReference type="NCBI Taxonomy" id="408172"/>
    <lineage>
        <taxon>unclassified sequences</taxon>
        <taxon>metagenomes</taxon>
        <taxon>ecological metagenomes</taxon>
    </lineage>
</organism>
<evidence type="ECO:0000259" key="1">
    <source>
        <dbReference type="SMART" id="SM00481"/>
    </source>
</evidence>
<dbReference type="PANTHER" id="PTHR32294:SF0">
    <property type="entry name" value="DNA POLYMERASE III SUBUNIT ALPHA"/>
    <property type="match status" value="1"/>
</dbReference>
<dbReference type="InterPro" id="IPR004805">
    <property type="entry name" value="DnaE2/DnaE/PolC"/>
</dbReference>
<accession>A0A382C6N7</accession>
<dbReference type="NCBIfam" id="TIGR00594">
    <property type="entry name" value="polc"/>
    <property type="match status" value="1"/>
</dbReference>
<dbReference type="GO" id="GO:0008408">
    <property type="term" value="F:3'-5' exonuclease activity"/>
    <property type="evidence" value="ECO:0007669"/>
    <property type="project" value="InterPro"/>
</dbReference>
<proteinExistence type="predicted"/>
<dbReference type="EMBL" id="UINC01032908">
    <property type="protein sequence ID" value="SVB21341.1"/>
    <property type="molecule type" value="Genomic_DNA"/>
</dbReference>